<evidence type="ECO:0000256" key="3">
    <source>
        <dbReference type="ARBA" id="ARBA00022692"/>
    </source>
</evidence>
<name>A0ABT9ECK4_9PROT</name>
<dbReference type="PANTHER" id="PTHR30213">
    <property type="entry name" value="INNER MEMBRANE PROTEIN YHJD"/>
    <property type="match status" value="1"/>
</dbReference>
<dbReference type="Proteomes" id="UP001243009">
    <property type="component" value="Unassembled WGS sequence"/>
</dbReference>
<feature type="transmembrane region" description="Helical" evidence="6">
    <location>
        <begin position="219"/>
        <end position="241"/>
    </location>
</feature>
<dbReference type="NCBIfam" id="TIGR00765">
    <property type="entry name" value="yihY_not_rbn"/>
    <property type="match status" value="1"/>
</dbReference>
<dbReference type="EMBL" id="JAUTWS010000139">
    <property type="protein sequence ID" value="MDO9713938.1"/>
    <property type="molecule type" value="Genomic_DNA"/>
</dbReference>
<feature type="transmembrane region" description="Helical" evidence="6">
    <location>
        <begin position="182"/>
        <end position="207"/>
    </location>
</feature>
<evidence type="ECO:0000256" key="2">
    <source>
        <dbReference type="ARBA" id="ARBA00022475"/>
    </source>
</evidence>
<organism evidence="7 8">
    <name type="scientific">Paracraurococcus lichenis</name>
    <dbReference type="NCBI Taxonomy" id="3064888"/>
    <lineage>
        <taxon>Bacteria</taxon>
        <taxon>Pseudomonadati</taxon>
        <taxon>Pseudomonadota</taxon>
        <taxon>Alphaproteobacteria</taxon>
        <taxon>Acetobacterales</taxon>
        <taxon>Roseomonadaceae</taxon>
        <taxon>Paracraurococcus</taxon>
    </lineage>
</organism>
<comment type="caution">
    <text evidence="7">The sequence shown here is derived from an EMBL/GenBank/DDBJ whole genome shotgun (WGS) entry which is preliminary data.</text>
</comment>
<sequence>AMITFGTAATSETDAVGSDMRGNCFTGKPFHGHVHRGCFAMGRIWTLLKDTGEGFIADDALTRAAGIAYFTLFSVGPLLFIATGIASFAFGRDQVDDAITAQMISMLGEQAAREVGRLAEGAMGGARGGWAVAIGLGTLLLTAGGAFGALQNALNAVWKTEVPDAGSITETVSRFVKAKAAAVGLVATTGFILIASLAVSAAITSFGSWLEAVLPGGVLLAYVLNIAVTMGVLTVLFAAIYKVLPDRKLAWRDVFIGAFTTAVLFTVGKTLIALYIGNSNVAAGFGAASAIIIVLVWLYYSALIFLAGAEFTRAWANLNGTKQAAPVPAKPADAVLAPDVERRWLQPQSAPAVGRAPNAILQLLVALLPIVISGIVQGLMKHQSRAERNHRPRRG</sequence>
<dbReference type="InterPro" id="IPR017039">
    <property type="entry name" value="Virul_fac_BrkB"/>
</dbReference>
<feature type="transmembrane region" description="Helical" evidence="6">
    <location>
        <begin position="282"/>
        <end position="306"/>
    </location>
</feature>
<gene>
    <name evidence="7" type="ORF">Q7A36_36875</name>
</gene>
<accession>A0ABT9ECK4</accession>
<keyword evidence="5 6" id="KW-0472">Membrane</keyword>
<keyword evidence="3 6" id="KW-0812">Transmembrane</keyword>
<protein>
    <submittedName>
        <fullName evidence="7">YihY/virulence factor BrkB family protein</fullName>
    </submittedName>
</protein>
<keyword evidence="4 6" id="KW-1133">Transmembrane helix</keyword>
<evidence type="ECO:0000256" key="4">
    <source>
        <dbReference type="ARBA" id="ARBA00022989"/>
    </source>
</evidence>
<comment type="subcellular location">
    <subcellularLocation>
        <location evidence="1">Cell membrane</location>
        <topology evidence="1">Multi-pass membrane protein</topology>
    </subcellularLocation>
</comment>
<feature type="non-terminal residue" evidence="7">
    <location>
        <position position="1"/>
    </location>
</feature>
<evidence type="ECO:0000256" key="5">
    <source>
        <dbReference type="ARBA" id="ARBA00023136"/>
    </source>
</evidence>
<evidence type="ECO:0000313" key="7">
    <source>
        <dbReference type="EMBL" id="MDO9713938.1"/>
    </source>
</evidence>
<evidence type="ECO:0000313" key="8">
    <source>
        <dbReference type="Proteomes" id="UP001243009"/>
    </source>
</evidence>
<dbReference type="Pfam" id="PF03631">
    <property type="entry name" value="Virul_fac_BrkB"/>
    <property type="match status" value="1"/>
</dbReference>
<feature type="transmembrane region" description="Helical" evidence="6">
    <location>
        <begin position="67"/>
        <end position="90"/>
    </location>
</feature>
<evidence type="ECO:0000256" key="6">
    <source>
        <dbReference type="SAM" id="Phobius"/>
    </source>
</evidence>
<reference evidence="7 8" key="1">
    <citation type="submission" date="2023-08" db="EMBL/GenBank/DDBJ databases">
        <title>The draft genome sequence of Paracraurococcus sp. LOR1-02.</title>
        <authorList>
            <person name="Kingkaew E."/>
            <person name="Tanasupawat S."/>
        </authorList>
    </citation>
    <scope>NUCLEOTIDE SEQUENCE [LARGE SCALE GENOMIC DNA]</scope>
    <source>
        <strain evidence="7 8">LOR1-02</strain>
    </source>
</reference>
<proteinExistence type="predicted"/>
<evidence type="ECO:0000256" key="1">
    <source>
        <dbReference type="ARBA" id="ARBA00004651"/>
    </source>
</evidence>
<keyword evidence="2" id="KW-1003">Cell membrane</keyword>
<keyword evidence="8" id="KW-1185">Reference proteome</keyword>
<dbReference type="PANTHER" id="PTHR30213:SF1">
    <property type="entry name" value="INNER MEMBRANE PROTEIN YHJD"/>
    <property type="match status" value="1"/>
</dbReference>
<feature type="transmembrane region" description="Helical" evidence="6">
    <location>
        <begin position="359"/>
        <end position="380"/>
    </location>
</feature>
<feature type="transmembrane region" description="Helical" evidence="6">
    <location>
        <begin position="130"/>
        <end position="150"/>
    </location>
</feature>
<feature type="transmembrane region" description="Helical" evidence="6">
    <location>
        <begin position="253"/>
        <end position="276"/>
    </location>
</feature>
<dbReference type="RefSeq" id="WP_305108785.1">
    <property type="nucleotide sequence ID" value="NZ_JAUTWS010000139.1"/>
</dbReference>